<gene>
    <name evidence="1" type="ORF">AD947_11030</name>
</gene>
<organism evidence="1 2">
    <name type="scientific">Acetobacter tropicalis</name>
    <dbReference type="NCBI Taxonomy" id="104102"/>
    <lineage>
        <taxon>Bacteria</taxon>
        <taxon>Pseudomonadati</taxon>
        <taxon>Pseudomonadota</taxon>
        <taxon>Alphaproteobacteria</taxon>
        <taxon>Acetobacterales</taxon>
        <taxon>Acetobacteraceae</taxon>
        <taxon>Acetobacter</taxon>
    </lineage>
</organism>
<sequence length="64" mass="7241">MNYYEEQYMRVSTSRIDPESLCQTTEEQDLFIADAKKTGQTEVIANAQAIVERTKKKASSCFSG</sequence>
<evidence type="ECO:0000313" key="2">
    <source>
        <dbReference type="Proteomes" id="UP000075411"/>
    </source>
</evidence>
<dbReference type="Proteomes" id="UP000075411">
    <property type="component" value="Unassembled WGS sequence"/>
</dbReference>
<reference evidence="1 2" key="1">
    <citation type="submission" date="2015-06" db="EMBL/GenBank/DDBJ databases">
        <title>Improved classification and identification of acetic acid bacteria using matrix-assisted laser desorption/ionization time-of-flight mass spectrometry; Gluconobacter nephelii and Gluconobacter uchimurae are later heterotypic synonyms of Gluconobacter japonicus and Gluconobacter oxydans, respectively.</title>
        <authorList>
            <person name="Li L."/>
            <person name="Cleenwerck I."/>
            <person name="De Vuyst L."/>
            <person name="Vandamme P."/>
        </authorList>
    </citation>
    <scope>NUCLEOTIDE SEQUENCE [LARGE SCALE GENOMIC DNA]</scope>
    <source>
        <strain evidence="1 2">LMG 1663</strain>
    </source>
</reference>
<dbReference type="PATRIC" id="fig|104102.12.peg.993"/>
<dbReference type="AlphaFoldDB" id="A0A149TT53"/>
<comment type="caution">
    <text evidence="1">The sequence shown here is derived from an EMBL/GenBank/DDBJ whole genome shotgun (WGS) entry which is preliminary data.</text>
</comment>
<name>A0A149TT53_9PROT</name>
<proteinExistence type="predicted"/>
<protein>
    <submittedName>
        <fullName evidence="1">Uncharacterized protein</fullName>
    </submittedName>
</protein>
<dbReference type="EMBL" id="LHZT01000126">
    <property type="protein sequence ID" value="KXV56321.1"/>
    <property type="molecule type" value="Genomic_DNA"/>
</dbReference>
<accession>A0A149TT53</accession>
<evidence type="ECO:0000313" key="1">
    <source>
        <dbReference type="EMBL" id="KXV56321.1"/>
    </source>
</evidence>